<evidence type="ECO:0000313" key="1">
    <source>
        <dbReference type="EMBL" id="VCX04420.1"/>
    </source>
</evidence>
<protein>
    <submittedName>
        <fullName evidence="1">Uncharacterized protein</fullName>
    </submittedName>
</protein>
<keyword evidence="2" id="KW-1185">Reference proteome</keyword>
<dbReference type="AlphaFoldDB" id="A0A9X9LYZ3"/>
<dbReference type="EMBL" id="CYRY02030494">
    <property type="protein sequence ID" value="VCX04420.1"/>
    <property type="molecule type" value="Genomic_DNA"/>
</dbReference>
<name>A0A9X9LYZ3_GULGU</name>
<reference evidence="1 2" key="1">
    <citation type="submission" date="2018-10" db="EMBL/GenBank/DDBJ databases">
        <authorList>
            <person name="Ekblom R."/>
            <person name="Jareborg N."/>
        </authorList>
    </citation>
    <scope>NUCLEOTIDE SEQUENCE [LARGE SCALE GENOMIC DNA]</scope>
    <source>
        <tissue evidence="1">Muscle</tissue>
    </source>
</reference>
<dbReference type="Proteomes" id="UP000269945">
    <property type="component" value="Unassembled WGS sequence"/>
</dbReference>
<comment type="caution">
    <text evidence="1">The sequence shown here is derived from an EMBL/GenBank/DDBJ whole genome shotgun (WGS) entry which is preliminary data.</text>
</comment>
<gene>
    <name evidence="1" type="ORF">BN2614_LOCUS1</name>
</gene>
<evidence type="ECO:0000313" key="2">
    <source>
        <dbReference type="Proteomes" id="UP000269945"/>
    </source>
</evidence>
<sequence>MTNILDRPIVDLKARTVPRKSFTQSFMVHFNHL</sequence>
<accession>A0A9X9LYZ3</accession>
<organism evidence="1 2">
    <name type="scientific">Gulo gulo</name>
    <name type="common">Wolverine</name>
    <name type="synonym">Gluton</name>
    <dbReference type="NCBI Taxonomy" id="48420"/>
    <lineage>
        <taxon>Eukaryota</taxon>
        <taxon>Metazoa</taxon>
        <taxon>Chordata</taxon>
        <taxon>Craniata</taxon>
        <taxon>Vertebrata</taxon>
        <taxon>Euteleostomi</taxon>
        <taxon>Mammalia</taxon>
        <taxon>Eutheria</taxon>
        <taxon>Laurasiatheria</taxon>
        <taxon>Carnivora</taxon>
        <taxon>Caniformia</taxon>
        <taxon>Musteloidea</taxon>
        <taxon>Mustelidae</taxon>
        <taxon>Guloninae</taxon>
        <taxon>Gulo</taxon>
    </lineage>
</organism>
<proteinExistence type="predicted"/>